<feature type="region of interest" description="Disordered" evidence="1">
    <location>
        <begin position="62"/>
        <end position="96"/>
    </location>
</feature>
<name>A0ABN7BBZ5_9HEMI</name>
<evidence type="ECO:0000313" key="2">
    <source>
        <dbReference type="EMBL" id="BET00343.1"/>
    </source>
</evidence>
<feature type="compositionally biased region" description="Basic and acidic residues" evidence="1">
    <location>
        <begin position="1"/>
        <end position="10"/>
    </location>
</feature>
<reference evidence="2 3" key="1">
    <citation type="submission" date="2023-09" db="EMBL/GenBank/DDBJ databases">
        <title>Nesidiocoris tenuis whole genome shotgun sequence.</title>
        <authorList>
            <person name="Shibata T."/>
            <person name="Shimoda M."/>
            <person name="Kobayashi T."/>
            <person name="Uehara T."/>
        </authorList>
    </citation>
    <scope>NUCLEOTIDE SEQUENCE [LARGE SCALE GENOMIC DNA]</scope>
    <source>
        <strain evidence="2 3">Japan</strain>
    </source>
</reference>
<evidence type="ECO:0000256" key="1">
    <source>
        <dbReference type="SAM" id="MobiDB-lite"/>
    </source>
</evidence>
<proteinExistence type="predicted"/>
<sequence>MKNRSSDGRRRGVRGGSMKLVRSMLGSDPGPVYSPCTVPVQPIRIVGRLALSRGRPVAPSLSEWRNITMGQPGGSSDSTRRFPHHGFHPSFAVGGS</sequence>
<protein>
    <submittedName>
        <fullName evidence="2">Uncharacterized protein</fullName>
    </submittedName>
</protein>
<accession>A0ABN7BBZ5</accession>
<dbReference type="EMBL" id="AP028919">
    <property type="protein sequence ID" value="BET00343.1"/>
    <property type="molecule type" value="Genomic_DNA"/>
</dbReference>
<organism evidence="2 3">
    <name type="scientific">Nesidiocoris tenuis</name>
    <dbReference type="NCBI Taxonomy" id="355587"/>
    <lineage>
        <taxon>Eukaryota</taxon>
        <taxon>Metazoa</taxon>
        <taxon>Ecdysozoa</taxon>
        <taxon>Arthropoda</taxon>
        <taxon>Hexapoda</taxon>
        <taxon>Insecta</taxon>
        <taxon>Pterygota</taxon>
        <taxon>Neoptera</taxon>
        <taxon>Paraneoptera</taxon>
        <taxon>Hemiptera</taxon>
        <taxon>Heteroptera</taxon>
        <taxon>Panheteroptera</taxon>
        <taxon>Cimicomorpha</taxon>
        <taxon>Miridae</taxon>
        <taxon>Dicyphina</taxon>
        <taxon>Nesidiocoris</taxon>
    </lineage>
</organism>
<dbReference type="Proteomes" id="UP001307889">
    <property type="component" value="Chromosome 11"/>
</dbReference>
<evidence type="ECO:0000313" key="3">
    <source>
        <dbReference type="Proteomes" id="UP001307889"/>
    </source>
</evidence>
<gene>
    <name evidence="2" type="ORF">NTJ_13159</name>
</gene>
<keyword evidence="3" id="KW-1185">Reference proteome</keyword>
<feature type="compositionally biased region" description="Polar residues" evidence="1">
    <location>
        <begin position="63"/>
        <end position="77"/>
    </location>
</feature>
<feature type="region of interest" description="Disordered" evidence="1">
    <location>
        <begin position="1"/>
        <end position="33"/>
    </location>
</feature>